<name>A0AAV0Y4E2_9HEMI</name>
<reference evidence="1 2" key="1">
    <citation type="submission" date="2023-01" db="EMBL/GenBank/DDBJ databases">
        <authorList>
            <person name="Whitehead M."/>
        </authorList>
    </citation>
    <scope>NUCLEOTIDE SEQUENCE [LARGE SCALE GENOMIC DNA]</scope>
</reference>
<sequence length="112" mass="13479">MQSYCCVYYIIIIKRTQRKAEIRNTYKDKEKKFPQYNIGDQVLIKEHRLSSVEDKETHKLFLIYHGPYTVREVHNNNTVTVNNQGNYHIINFKNVKKYYEDKPEPGESHKNN</sequence>
<organism evidence="1 2">
    <name type="scientific">Macrosiphum euphorbiae</name>
    <name type="common">potato aphid</name>
    <dbReference type="NCBI Taxonomy" id="13131"/>
    <lineage>
        <taxon>Eukaryota</taxon>
        <taxon>Metazoa</taxon>
        <taxon>Ecdysozoa</taxon>
        <taxon>Arthropoda</taxon>
        <taxon>Hexapoda</taxon>
        <taxon>Insecta</taxon>
        <taxon>Pterygota</taxon>
        <taxon>Neoptera</taxon>
        <taxon>Paraneoptera</taxon>
        <taxon>Hemiptera</taxon>
        <taxon>Sternorrhyncha</taxon>
        <taxon>Aphidomorpha</taxon>
        <taxon>Aphidoidea</taxon>
        <taxon>Aphididae</taxon>
        <taxon>Macrosiphini</taxon>
        <taxon>Macrosiphum</taxon>
    </lineage>
</organism>
<comment type="caution">
    <text evidence="1">The sequence shown here is derived from an EMBL/GenBank/DDBJ whole genome shotgun (WGS) entry which is preliminary data.</text>
</comment>
<dbReference type="EMBL" id="CARXXK010001350">
    <property type="protein sequence ID" value="CAI6375623.1"/>
    <property type="molecule type" value="Genomic_DNA"/>
</dbReference>
<accession>A0AAV0Y4E2</accession>
<evidence type="ECO:0000313" key="2">
    <source>
        <dbReference type="Proteomes" id="UP001160148"/>
    </source>
</evidence>
<gene>
    <name evidence="1" type="ORF">MEUPH1_LOCUS29093</name>
</gene>
<dbReference type="AlphaFoldDB" id="A0AAV0Y4E2"/>
<dbReference type="Proteomes" id="UP001160148">
    <property type="component" value="Unassembled WGS sequence"/>
</dbReference>
<keyword evidence="2" id="KW-1185">Reference proteome</keyword>
<protein>
    <submittedName>
        <fullName evidence="1">Uncharacterized protein</fullName>
    </submittedName>
</protein>
<proteinExistence type="predicted"/>
<evidence type="ECO:0000313" key="1">
    <source>
        <dbReference type="EMBL" id="CAI6375623.1"/>
    </source>
</evidence>